<dbReference type="EMBL" id="BGZK01001652">
    <property type="protein sequence ID" value="GBP83983.1"/>
    <property type="molecule type" value="Genomic_DNA"/>
</dbReference>
<dbReference type="AlphaFoldDB" id="A0A4C1ZA00"/>
<name>A0A4C1ZA00_EUMVA</name>
<gene>
    <name evidence="1" type="ORF">EVAR_46615_1</name>
</gene>
<protein>
    <submittedName>
        <fullName evidence="1">Uncharacterized protein</fullName>
    </submittedName>
</protein>
<sequence length="85" mass="9369">MKAQEASVGRLYGSIDTYRRDIAVRFDACVARTSGAAVHLKRPYRCARTTVNLNIELARATLTSWECDTTALKHPRPACSIDSVA</sequence>
<organism evidence="1 2">
    <name type="scientific">Eumeta variegata</name>
    <name type="common">Bagworm moth</name>
    <name type="synonym">Eumeta japonica</name>
    <dbReference type="NCBI Taxonomy" id="151549"/>
    <lineage>
        <taxon>Eukaryota</taxon>
        <taxon>Metazoa</taxon>
        <taxon>Ecdysozoa</taxon>
        <taxon>Arthropoda</taxon>
        <taxon>Hexapoda</taxon>
        <taxon>Insecta</taxon>
        <taxon>Pterygota</taxon>
        <taxon>Neoptera</taxon>
        <taxon>Endopterygota</taxon>
        <taxon>Lepidoptera</taxon>
        <taxon>Glossata</taxon>
        <taxon>Ditrysia</taxon>
        <taxon>Tineoidea</taxon>
        <taxon>Psychidae</taxon>
        <taxon>Oiketicinae</taxon>
        <taxon>Eumeta</taxon>
    </lineage>
</organism>
<evidence type="ECO:0000313" key="1">
    <source>
        <dbReference type="EMBL" id="GBP83983.1"/>
    </source>
</evidence>
<accession>A0A4C1ZA00</accession>
<evidence type="ECO:0000313" key="2">
    <source>
        <dbReference type="Proteomes" id="UP000299102"/>
    </source>
</evidence>
<comment type="caution">
    <text evidence="1">The sequence shown here is derived from an EMBL/GenBank/DDBJ whole genome shotgun (WGS) entry which is preliminary data.</text>
</comment>
<keyword evidence="2" id="KW-1185">Reference proteome</keyword>
<reference evidence="1 2" key="1">
    <citation type="journal article" date="2019" name="Commun. Biol.">
        <title>The bagworm genome reveals a unique fibroin gene that provides high tensile strength.</title>
        <authorList>
            <person name="Kono N."/>
            <person name="Nakamura H."/>
            <person name="Ohtoshi R."/>
            <person name="Tomita M."/>
            <person name="Numata K."/>
            <person name="Arakawa K."/>
        </authorList>
    </citation>
    <scope>NUCLEOTIDE SEQUENCE [LARGE SCALE GENOMIC DNA]</scope>
</reference>
<dbReference type="Proteomes" id="UP000299102">
    <property type="component" value="Unassembled WGS sequence"/>
</dbReference>
<proteinExistence type="predicted"/>